<dbReference type="Gene3D" id="3.40.630.30">
    <property type="match status" value="1"/>
</dbReference>
<dbReference type="PANTHER" id="PTHR43877">
    <property type="entry name" value="AMINOALKYLPHOSPHONATE N-ACETYLTRANSFERASE-RELATED-RELATED"/>
    <property type="match status" value="1"/>
</dbReference>
<dbReference type="InterPro" id="IPR050832">
    <property type="entry name" value="Bact_Acetyltransf"/>
</dbReference>
<reference evidence="6" key="1">
    <citation type="submission" date="2018-01" db="EMBL/GenBank/DDBJ databases">
        <title>Draft Genome Sequence of the Radioresistant Bacterium Deinococcus aerius TR0125, Isolated from the Higher Atmosphere above Japan.</title>
        <authorList>
            <person name="Satoh K."/>
            <person name="Arai H."/>
            <person name="Sanzen T."/>
            <person name="Kawaguchi Y."/>
            <person name="Hayashi H."/>
            <person name="Yokobori S."/>
            <person name="Yamagishi A."/>
            <person name="Oono Y."/>
            <person name="Narumi I."/>
        </authorList>
    </citation>
    <scope>NUCLEOTIDE SEQUENCE [LARGE SCALE GENOMIC DNA]</scope>
    <source>
        <strain evidence="6">TR0125</strain>
    </source>
</reference>
<evidence type="ECO:0000313" key="5">
    <source>
        <dbReference type="EMBL" id="GBF07457.1"/>
    </source>
</evidence>
<evidence type="ECO:0000256" key="2">
    <source>
        <dbReference type="ARBA" id="ARBA00023315"/>
    </source>
</evidence>
<evidence type="ECO:0000259" key="4">
    <source>
        <dbReference type="PROSITE" id="PS51186"/>
    </source>
</evidence>
<dbReference type="GO" id="GO:0016747">
    <property type="term" value="F:acyltransferase activity, transferring groups other than amino-acyl groups"/>
    <property type="evidence" value="ECO:0007669"/>
    <property type="project" value="InterPro"/>
</dbReference>
<proteinExistence type="predicted"/>
<feature type="region of interest" description="Disordered" evidence="3">
    <location>
        <begin position="158"/>
        <end position="182"/>
    </location>
</feature>
<gene>
    <name evidence="5" type="ORF">DAERI_140118</name>
</gene>
<keyword evidence="1 5" id="KW-0808">Transferase</keyword>
<dbReference type="AlphaFoldDB" id="A0A2I9DWP5"/>
<dbReference type="InterPro" id="IPR000182">
    <property type="entry name" value="GNAT_dom"/>
</dbReference>
<keyword evidence="2" id="KW-0012">Acyltransferase</keyword>
<dbReference type="RefSeq" id="WP_103130769.1">
    <property type="nucleotide sequence ID" value="NZ_BFAG01000014.1"/>
</dbReference>
<dbReference type="CDD" id="cd04301">
    <property type="entry name" value="NAT_SF"/>
    <property type="match status" value="1"/>
</dbReference>
<name>A0A2I9DWP5_9DEIO</name>
<accession>A0A2I9DWP5</accession>
<evidence type="ECO:0000313" key="6">
    <source>
        <dbReference type="Proteomes" id="UP000236569"/>
    </source>
</evidence>
<dbReference type="OrthoDB" id="9796171at2"/>
<dbReference type="EMBL" id="BFAG01000014">
    <property type="protein sequence ID" value="GBF07457.1"/>
    <property type="molecule type" value="Genomic_DNA"/>
</dbReference>
<protein>
    <submittedName>
        <fullName evidence="5">N-acetyltransferase GCN5</fullName>
    </submittedName>
</protein>
<evidence type="ECO:0000256" key="1">
    <source>
        <dbReference type="ARBA" id="ARBA00022679"/>
    </source>
</evidence>
<keyword evidence="6" id="KW-1185">Reference proteome</keyword>
<dbReference type="Proteomes" id="UP000236569">
    <property type="component" value="Unassembled WGS sequence"/>
</dbReference>
<dbReference type="SUPFAM" id="SSF55729">
    <property type="entry name" value="Acyl-CoA N-acyltransferases (Nat)"/>
    <property type="match status" value="1"/>
</dbReference>
<dbReference type="PROSITE" id="PS51186">
    <property type="entry name" value="GNAT"/>
    <property type="match status" value="1"/>
</dbReference>
<organism evidence="5 6">
    <name type="scientific">Deinococcus aerius</name>
    <dbReference type="NCBI Taxonomy" id="200253"/>
    <lineage>
        <taxon>Bacteria</taxon>
        <taxon>Thermotogati</taxon>
        <taxon>Deinococcota</taxon>
        <taxon>Deinococci</taxon>
        <taxon>Deinococcales</taxon>
        <taxon>Deinococcaceae</taxon>
        <taxon>Deinococcus</taxon>
    </lineage>
</organism>
<feature type="domain" description="N-acetyltransferase" evidence="4">
    <location>
        <begin position="3"/>
        <end position="153"/>
    </location>
</feature>
<comment type="caution">
    <text evidence="5">The sequence shown here is derived from an EMBL/GenBank/DDBJ whole genome shotgun (WGS) entry which is preliminary data.</text>
</comment>
<dbReference type="PANTHER" id="PTHR43877:SF2">
    <property type="entry name" value="AMINOALKYLPHOSPHONATE N-ACETYLTRANSFERASE-RELATED"/>
    <property type="match status" value="1"/>
</dbReference>
<dbReference type="InterPro" id="IPR016181">
    <property type="entry name" value="Acyl_CoA_acyltransferase"/>
</dbReference>
<sequence>MTPTLRPATPDDAPAFHAVMMAAGMDPRSSWSRTTVEDVRWSLGQGGGFLAREGAEAVGCVGWRPDSTDTLTLNKLATRPDWRGRGIGVALVRAVEEVAARDGYARVLLAVSQYNLAVIPFYERLGYRVDEGAVYAHANPASPPPVVLVKPIFSPSPLVGEGRGEGASERRPRPIPTEDAEP</sequence>
<dbReference type="Pfam" id="PF00583">
    <property type="entry name" value="Acetyltransf_1"/>
    <property type="match status" value="1"/>
</dbReference>
<feature type="compositionally biased region" description="Basic and acidic residues" evidence="3">
    <location>
        <begin position="162"/>
        <end position="172"/>
    </location>
</feature>
<evidence type="ECO:0000256" key="3">
    <source>
        <dbReference type="SAM" id="MobiDB-lite"/>
    </source>
</evidence>